<dbReference type="InterPro" id="IPR002602">
    <property type="entry name" value="DB"/>
</dbReference>
<name>A0A915E838_9BILA</name>
<reference evidence="3" key="1">
    <citation type="submission" date="2022-11" db="UniProtKB">
        <authorList>
            <consortium name="WormBaseParasite"/>
        </authorList>
    </citation>
    <scope>IDENTIFICATION</scope>
</reference>
<protein>
    <recommendedName>
        <fullName evidence="1">Domain of unknown function DB domain-containing protein</fullName>
    </recommendedName>
</protein>
<dbReference type="Pfam" id="PF01682">
    <property type="entry name" value="DB"/>
    <property type="match status" value="1"/>
</dbReference>
<evidence type="ECO:0000313" key="2">
    <source>
        <dbReference type="Proteomes" id="UP000887574"/>
    </source>
</evidence>
<organism evidence="2 3">
    <name type="scientific">Ditylenchus dipsaci</name>
    <dbReference type="NCBI Taxonomy" id="166011"/>
    <lineage>
        <taxon>Eukaryota</taxon>
        <taxon>Metazoa</taxon>
        <taxon>Ecdysozoa</taxon>
        <taxon>Nematoda</taxon>
        <taxon>Chromadorea</taxon>
        <taxon>Rhabditida</taxon>
        <taxon>Tylenchina</taxon>
        <taxon>Tylenchomorpha</taxon>
        <taxon>Sphaerularioidea</taxon>
        <taxon>Anguinidae</taxon>
        <taxon>Anguininae</taxon>
        <taxon>Ditylenchus</taxon>
    </lineage>
</organism>
<evidence type="ECO:0000259" key="1">
    <source>
        <dbReference type="Pfam" id="PF01682"/>
    </source>
</evidence>
<dbReference type="AlphaFoldDB" id="A0A915E838"/>
<proteinExistence type="predicted"/>
<feature type="domain" description="Domain of unknown function DB" evidence="1">
    <location>
        <begin position="333"/>
        <end position="400"/>
    </location>
</feature>
<evidence type="ECO:0000313" key="3">
    <source>
        <dbReference type="WBParaSite" id="jg356"/>
    </source>
</evidence>
<dbReference type="WBParaSite" id="jg356">
    <property type="protein sequence ID" value="jg356"/>
    <property type="gene ID" value="jg356"/>
</dbReference>
<dbReference type="Proteomes" id="UP000887574">
    <property type="component" value="Unplaced"/>
</dbReference>
<keyword evidence="2" id="KW-1185">Reference proteome</keyword>
<sequence>MLFEECCNQTNFYNSDLLDYCNYDRITELAQLGQYMTFDGNYSDTKQRVYDITEFNFCWTQAKNNIPCCKARNVSKSCLFPLCNMNVPFSRRGVTPPECDKELVPIYQCHQENAYNGTFPPTKLPFRTTTDTQFENSTVTIQPYNASTTLNPFETTMYNSVNSKNNQFKKCCESSPAFRNENFKLYCNYDVLLGLAKQNKTPEFNVGAKQAKWEAKEDFDKYMSCLGDGKNNVACCEVNNVTEPCLSGLCDLSKSSHNRKSVGPECNSQLADIFECHQDHAYIPIHIPATTPFPSISGDPRTRLSKSIYCNYRTIDFLAKQGKMFDVGSQQGITKYQLESDMDKFTGCLSEAKNNKKCCEKEGVPEPCLSALCDFSVKYANRKVVKTECSTYLPSIFECHHQNAYKCYKAWPSCQQNEDPDEIYHSSEHGFSSAADLHTFSFFILASVLFLRF</sequence>
<accession>A0A915E838</accession>